<feature type="repeat" description="WD" evidence="21">
    <location>
        <begin position="1061"/>
        <end position="1102"/>
    </location>
</feature>
<feature type="compositionally biased region" description="Acidic residues" evidence="22">
    <location>
        <begin position="1239"/>
        <end position="1249"/>
    </location>
</feature>
<evidence type="ECO:0000256" key="2">
    <source>
        <dbReference type="ARBA" id="ARBA00004574"/>
    </source>
</evidence>
<feature type="compositionally biased region" description="Low complexity" evidence="22">
    <location>
        <begin position="1280"/>
        <end position="1292"/>
    </location>
</feature>
<dbReference type="SMART" id="SM00015">
    <property type="entry name" value="IQ"/>
    <property type="match status" value="1"/>
</dbReference>
<reference evidence="23" key="1">
    <citation type="submission" date="2022-08" db="UniProtKB">
        <authorList>
            <consortium name="EnsemblMetazoa"/>
        </authorList>
    </citation>
    <scope>IDENTIFICATION</scope>
</reference>
<dbReference type="GO" id="GO:0000776">
    <property type="term" value="C:kinetochore"/>
    <property type="evidence" value="ECO:0007669"/>
    <property type="project" value="UniProtKB-KW"/>
</dbReference>
<dbReference type="PANTHER" id="PTHR14588:SF2">
    <property type="entry name" value="DDB1- AND CUL4-ASSOCIATED FACTOR 10"/>
    <property type="match status" value="1"/>
</dbReference>
<feature type="region of interest" description="Disordered" evidence="22">
    <location>
        <begin position="535"/>
        <end position="570"/>
    </location>
</feature>
<dbReference type="PROSITE" id="PS51450">
    <property type="entry name" value="LRR"/>
    <property type="match status" value="5"/>
</dbReference>
<keyword evidence="12" id="KW-0970">Cilium biogenesis/degradation</keyword>
<evidence type="ECO:0000256" key="3">
    <source>
        <dbReference type="ARBA" id="ARBA00004629"/>
    </source>
</evidence>
<name>A0A8W7NZ93_ANOCL</name>
<keyword evidence="10" id="KW-0235">DNA replication</keyword>
<feature type="compositionally biased region" description="Polar residues" evidence="22">
    <location>
        <begin position="551"/>
        <end position="563"/>
    </location>
</feature>
<dbReference type="InterPro" id="IPR001611">
    <property type="entry name" value="Leu-rich_rpt"/>
</dbReference>
<dbReference type="PROSITE" id="PS50096">
    <property type="entry name" value="IQ"/>
    <property type="match status" value="1"/>
</dbReference>
<keyword evidence="11" id="KW-0677">Repeat</keyword>
<dbReference type="InterPro" id="IPR032675">
    <property type="entry name" value="LRR_dom_sf"/>
</dbReference>
<keyword evidence="7" id="KW-0963">Cytoplasm</keyword>
<feature type="compositionally biased region" description="Polar residues" evidence="22">
    <location>
        <begin position="838"/>
        <end position="849"/>
    </location>
</feature>
<evidence type="ECO:0000256" key="13">
    <source>
        <dbReference type="ARBA" id="ARBA00022838"/>
    </source>
</evidence>
<dbReference type="VEuPathDB" id="VectorBase:ACON2_032964"/>
<feature type="region of interest" description="Disordered" evidence="22">
    <location>
        <begin position="1233"/>
        <end position="1296"/>
    </location>
</feature>
<evidence type="ECO:0000256" key="16">
    <source>
        <dbReference type="ARBA" id="ARBA00023328"/>
    </source>
</evidence>
<dbReference type="SUPFAM" id="SSF52058">
    <property type="entry name" value="L domain-like"/>
    <property type="match status" value="1"/>
</dbReference>
<evidence type="ECO:0000256" key="9">
    <source>
        <dbReference type="ARBA" id="ARBA00022614"/>
    </source>
</evidence>
<dbReference type="SUPFAM" id="SSF50978">
    <property type="entry name" value="WD40 repeat-like"/>
    <property type="match status" value="1"/>
</dbReference>
<dbReference type="Gene3D" id="2.130.10.10">
    <property type="entry name" value="YVTN repeat-like/Quinoprotein amine dehydrogenase"/>
    <property type="match status" value="1"/>
</dbReference>
<dbReference type="SMART" id="SM00320">
    <property type="entry name" value="WD40"/>
    <property type="match status" value="5"/>
</dbReference>
<feature type="region of interest" description="Disordered" evidence="22">
    <location>
        <begin position="1308"/>
        <end position="1381"/>
    </location>
</feature>
<dbReference type="EnsemblMetazoa" id="ACOM022517-RA">
    <property type="protein sequence ID" value="ACOM022517-PA.1"/>
    <property type="gene ID" value="ACOM022517"/>
</dbReference>
<dbReference type="Pfam" id="PF00612">
    <property type="entry name" value="IQ"/>
    <property type="match status" value="1"/>
</dbReference>
<dbReference type="VEuPathDB" id="VectorBase:ACON2_035278"/>
<keyword evidence="14" id="KW-0158">Chromosome</keyword>
<dbReference type="InterPro" id="IPR015943">
    <property type="entry name" value="WD40/YVTN_repeat-like_dom_sf"/>
</dbReference>
<accession>A0A8W7NZ93</accession>
<dbReference type="PROSITE" id="PS50294">
    <property type="entry name" value="WD_REPEATS_REGION"/>
    <property type="match status" value="1"/>
</dbReference>
<dbReference type="GO" id="GO:0000781">
    <property type="term" value="C:chromosome, telomeric region"/>
    <property type="evidence" value="ECO:0007669"/>
    <property type="project" value="UniProtKB-SubCell"/>
</dbReference>
<dbReference type="PROSITE" id="PS00678">
    <property type="entry name" value="WD_REPEATS_1"/>
    <property type="match status" value="1"/>
</dbReference>
<keyword evidence="9" id="KW-0433">Leucine-rich repeat</keyword>
<feature type="region of interest" description="Disordered" evidence="22">
    <location>
        <begin position="838"/>
        <end position="924"/>
    </location>
</feature>
<evidence type="ECO:0000256" key="5">
    <source>
        <dbReference type="ARBA" id="ARBA00007545"/>
    </source>
</evidence>
<feature type="compositionally biased region" description="Polar residues" evidence="22">
    <location>
        <begin position="340"/>
        <end position="357"/>
    </location>
</feature>
<feature type="compositionally biased region" description="Low complexity" evidence="22">
    <location>
        <begin position="1318"/>
        <end position="1332"/>
    </location>
</feature>
<proteinExistence type="inferred from homology"/>
<organism evidence="23">
    <name type="scientific">Anopheles coluzzii</name>
    <name type="common">African malaria mosquito</name>
    <dbReference type="NCBI Taxonomy" id="1518534"/>
    <lineage>
        <taxon>Eukaryota</taxon>
        <taxon>Metazoa</taxon>
        <taxon>Ecdysozoa</taxon>
        <taxon>Arthropoda</taxon>
        <taxon>Hexapoda</taxon>
        <taxon>Insecta</taxon>
        <taxon>Pterygota</taxon>
        <taxon>Neoptera</taxon>
        <taxon>Endopterygota</taxon>
        <taxon>Diptera</taxon>
        <taxon>Nematocera</taxon>
        <taxon>Culicoidea</taxon>
        <taxon>Culicidae</taxon>
        <taxon>Anophelinae</taxon>
        <taxon>Anopheles</taxon>
    </lineage>
</organism>
<evidence type="ECO:0000256" key="17">
    <source>
        <dbReference type="ARBA" id="ARBA00033046"/>
    </source>
</evidence>
<evidence type="ECO:0000256" key="8">
    <source>
        <dbReference type="ARBA" id="ARBA00022574"/>
    </source>
</evidence>
<dbReference type="InterPro" id="IPR036322">
    <property type="entry name" value="WD40_repeat_dom_sf"/>
</dbReference>
<dbReference type="SMART" id="SM00365">
    <property type="entry name" value="LRR_SD22"/>
    <property type="match status" value="5"/>
</dbReference>
<keyword evidence="15" id="KW-0206">Cytoskeleton</keyword>
<dbReference type="Proteomes" id="UP000075882">
    <property type="component" value="Unassembled WGS sequence"/>
</dbReference>
<dbReference type="PROSITE" id="PS50082">
    <property type="entry name" value="WD_REPEATS_2"/>
    <property type="match status" value="2"/>
</dbReference>
<keyword evidence="8 21" id="KW-0853">WD repeat</keyword>
<comment type="similarity">
    <text evidence="5">Belongs to the LRWD1 family.</text>
</comment>
<evidence type="ECO:0000313" key="23">
    <source>
        <dbReference type="EnsemblMetazoa" id="ACOM022517-PA.1"/>
    </source>
</evidence>
<evidence type="ECO:0000256" key="20">
    <source>
        <dbReference type="ARBA" id="ARBA00076677"/>
    </source>
</evidence>
<feature type="compositionally biased region" description="Low complexity" evidence="22">
    <location>
        <begin position="391"/>
        <end position="410"/>
    </location>
</feature>
<feature type="compositionally biased region" description="Basic and acidic residues" evidence="22">
    <location>
        <begin position="864"/>
        <end position="875"/>
    </location>
</feature>
<comment type="similarity">
    <text evidence="4">Belongs to the WD repeat DCAF10 family.</text>
</comment>
<evidence type="ECO:0000256" key="12">
    <source>
        <dbReference type="ARBA" id="ARBA00022794"/>
    </source>
</evidence>
<dbReference type="InterPro" id="IPR039085">
    <property type="entry name" value="DCA10"/>
</dbReference>
<evidence type="ECO:0000256" key="15">
    <source>
        <dbReference type="ARBA" id="ARBA00023212"/>
    </source>
</evidence>
<dbReference type="FunFam" id="2.130.10.10:FF:000661">
    <property type="entry name" value="Uncharacterized protein, isoform A"/>
    <property type="match status" value="1"/>
</dbReference>
<keyword evidence="16" id="KW-0137">Centromere</keyword>
<dbReference type="GO" id="GO:0030030">
    <property type="term" value="P:cell projection organization"/>
    <property type="evidence" value="ECO:0007669"/>
    <property type="project" value="UniProtKB-KW"/>
</dbReference>
<comment type="subcellular location">
    <subcellularLocation>
        <location evidence="3">Chromosome</location>
        <location evidence="3">Centromere</location>
        <location evidence="3">Kinetochore</location>
    </subcellularLocation>
    <subcellularLocation>
        <location evidence="2">Chromosome</location>
        <location evidence="2">Telomere</location>
    </subcellularLocation>
    <subcellularLocation>
        <location evidence="1">Cytoplasm</location>
        <location evidence="1">Cytoskeleton</location>
        <location evidence="1">Microtubule organizing center</location>
        <location evidence="1">Centrosome</location>
    </subcellularLocation>
</comment>
<sequence>LAQAASSRKKDEVEIGGSKVKNIYITQSKTLQSATHALNDMDLEIEAQKPTLDLAKKCLKKVPKMEDAQQYKVLILDDNELQKIDNIDSYLKIEKLSLCKNQLLRMYGVCRLHCLRELNLSYNGILTIEGLKDLVYLTHLNLECNNIKTIEHLNTNVNLQYLNLSENSITSVSDISYLKNLKELYLNGNRISHLRQCDKHLPQSLETLTLAKNNIADLNEICTLSHLNNLNSITIADNPCVQMAGNVVGFDYRPFVLNWCMSVKHIDGFVVTAIESLKAEWLYSQGRGRQFRIGEQIALARYLSSVCPLSGEALENQNERKLRLILSKAQQHQRQLQEQTTLGSDGANQSANNSPSSLRRKGQATRIQSPRVSRLSGRQNSPDAMSNSYHGNLSNNSMSSGHSESSSGGSQLFELTRSLIDNITSDSTIMSQSLDPNMLASSNNTAASANSMAGTGTGNECIVLSKQHSTATNQNHGNLYNDQILNPAVITGGGPLTAASKMVPVPESLMSPDCGPTTTTAASIVQRNMQHCNMQPQPQTPQIPKAVKTKATPSEGGSSNAVSSDDDSETINVEKLRTIRHKAAQQQTHHNLQHVGQGSGLKMKDKEAALSGVPAAKETMDDNKATENSAILIQKLWRGYVTRKRTRDVVEKLFHKRTNDHILQLTKDMQITKEQLESGRKIQQLQMKALRQLWRKVSSMNPAEQSFATQNISGPTQVTVSEEEENCEQLAGDGAEHSTLQDLTKSCSMLMNQVQQLQGAVRDIVSCMQFLVHVPQPAQPSMSNASQQLQCSSETQTEIVAVHTPQLEQMPETFPFGKMLDDAAKEQLLVSCNNKLSRPSTLPISSAETSPKLAGQEQSINVRESPRESTDKDSINCEVQMIRIEEADRGNEEENNDGEQKERDEKEMESIAQSKAVESDPVNPTSNKFMPIHQWCGRRERGLGPRFGDADTIHRTIYRSLEPKKIWNDPGRFPGIVRDYGGAFNLEFSPDGTLLVAACQKKSIVLFDPLTEIQICAVKNAHTECVNCIKFIDHQIFATCSDDTTVALWDIRNLTTKLRTLNGHSGWVKNIEYSKRDRMLLSSGFDGSVYGWEINNYTEYGSVYRRVLHTSGLLRSRLSPDESRLVLSMSSGYLIIIHDLDLANLAGDLEGFYPNVYRLMQVGRQLIPMAARFRHLFYSKRKKNRIELVTDFPPNNNPEMISSLAIHPQGWCTLTRNVSSDEMTEWSVVHDIQELPHDEESDEDEEELAEREQNRREEDNDQAEESSNSGVNVARDPQPGTSGMSGRSTRGSELGGMFRLNVTMREMMSSVESHREPAVGSNEANANAEGNVDPQPSGSRSNLVTSRSSPPHEAQHVEAGPSGQQPPAANVRRQNGRGRRVMITRRNLRSENASTDVWATEVTFRERKNMPSPQVRNNRGQIYGIVSGVSSSASTGYTGAGRKRANEKICKNVPRMLYYIQETITDQGFIRESCFSPDGRIICSPHDHGFRLLAFNENCNELQHATGIWRNEKAQQLHEVKRKQCHSSLVVSSQFSPRFPLLVTGCLLGKIVWHQPALY</sequence>
<dbReference type="InterPro" id="IPR001680">
    <property type="entry name" value="WD40_rpt"/>
</dbReference>
<evidence type="ECO:0000256" key="11">
    <source>
        <dbReference type="ARBA" id="ARBA00022737"/>
    </source>
</evidence>
<evidence type="ECO:0000256" key="19">
    <source>
        <dbReference type="ARBA" id="ARBA00068862"/>
    </source>
</evidence>
<keyword evidence="14" id="KW-0779">Telomere</keyword>
<protein>
    <recommendedName>
        <fullName evidence="19">Centrosomal protein of 97 kDa</fullName>
    </recommendedName>
    <alternativeName>
        <fullName evidence="20">Leucine-rich repeat and IQ domain-containing protein 2</fullName>
    </alternativeName>
    <alternativeName>
        <fullName evidence="6">Leucine-rich repeat and WD repeat-containing protein 1</fullName>
    </alternativeName>
    <alternativeName>
        <fullName evidence="17">Origin recognition complex-associated protein</fullName>
    </alternativeName>
</protein>
<feature type="repeat" description="WD" evidence="21">
    <location>
        <begin position="1019"/>
        <end position="1059"/>
    </location>
</feature>
<feature type="compositionally biased region" description="Polar residues" evidence="22">
    <location>
        <begin position="1334"/>
        <end position="1349"/>
    </location>
</feature>
<dbReference type="CDD" id="cd23767">
    <property type="entry name" value="IQCD"/>
    <property type="match status" value="1"/>
</dbReference>
<evidence type="ECO:0000256" key="14">
    <source>
        <dbReference type="ARBA" id="ARBA00022895"/>
    </source>
</evidence>
<dbReference type="Pfam" id="PF00400">
    <property type="entry name" value="WD40"/>
    <property type="match status" value="2"/>
</dbReference>
<evidence type="ECO:0000256" key="21">
    <source>
        <dbReference type="PROSITE-ProRule" id="PRU00221"/>
    </source>
</evidence>
<evidence type="ECO:0000256" key="22">
    <source>
        <dbReference type="SAM" id="MobiDB-lite"/>
    </source>
</evidence>
<dbReference type="InterPro" id="IPR000048">
    <property type="entry name" value="IQ_motif_EF-hand-BS"/>
</dbReference>
<dbReference type="Gene3D" id="3.80.10.10">
    <property type="entry name" value="Ribonuclease Inhibitor"/>
    <property type="match status" value="2"/>
</dbReference>
<evidence type="ECO:0000256" key="4">
    <source>
        <dbReference type="ARBA" id="ARBA00005903"/>
    </source>
</evidence>
<evidence type="ECO:0000256" key="10">
    <source>
        <dbReference type="ARBA" id="ARBA00022705"/>
    </source>
</evidence>
<evidence type="ECO:0000256" key="1">
    <source>
        <dbReference type="ARBA" id="ARBA00004300"/>
    </source>
</evidence>
<keyword evidence="13" id="KW-0995">Kinetochore</keyword>
<dbReference type="GO" id="GO:0005813">
    <property type="term" value="C:centrosome"/>
    <property type="evidence" value="ECO:0007669"/>
    <property type="project" value="UniProtKB-SubCell"/>
</dbReference>
<feature type="region of interest" description="Disordered" evidence="22">
    <location>
        <begin position="335"/>
        <end position="410"/>
    </location>
</feature>
<feature type="compositionally biased region" description="Polar residues" evidence="22">
    <location>
        <begin position="365"/>
        <end position="390"/>
    </location>
</feature>
<dbReference type="InterPro" id="IPR019775">
    <property type="entry name" value="WD40_repeat_CS"/>
</dbReference>
<evidence type="ECO:0000256" key="18">
    <source>
        <dbReference type="ARBA" id="ARBA00058656"/>
    </source>
</evidence>
<dbReference type="GO" id="GO:0080008">
    <property type="term" value="C:Cul4-RING E3 ubiquitin ligase complex"/>
    <property type="evidence" value="ECO:0007669"/>
    <property type="project" value="TreeGrafter"/>
</dbReference>
<evidence type="ECO:0000256" key="7">
    <source>
        <dbReference type="ARBA" id="ARBA00022490"/>
    </source>
</evidence>
<dbReference type="Pfam" id="PF14580">
    <property type="entry name" value="LRR_9"/>
    <property type="match status" value="1"/>
</dbReference>
<comment type="function">
    <text evidence="18">Acts as a key negative regulator of ciliogenesis in collaboration with CCP110 by capping the mother centriole thereby preventing cilia formation. Required for recruitment of CCP110 to the centrosome.</text>
</comment>
<feature type="compositionally biased region" description="Basic and acidic residues" evidence="22">
    <location>
        <begin position="883"/>
        <end position="909"/>
    </location>
</feature>
<dbReference type="FunFam" id="3.80.10.10:FF:000165">
    <property type="entry name" value="Centrosomal protein of 97 kDa"/>
    <property type="match status" value="1"/>
</dbReference>
<dbReference type="PANTHER" id="PTHR14588">
    <property type="entry name" value="DDB1- AND CUL4-ASSOCIATED FACTOR 10"/>
    <property type="match status" value="1"/>
</dbReference>
<dbReference type="GO" id="GO:0006260">
    <property type="term" value="P:DNA replication"/>
    <property type="evidence" value="ECO:0007669"/>
    <property type="project" value="UniProtKB-KW"/>
</dbReference>
<evidence type="ECO:0000256" key="6">
    <source>
        <dbReference type="ARBA" id="ARBA00015536"/>
    </source>
</evidence>